<dbReference type="InParanoid" id="W4JZ03"/>
<dbReference type="HOGENOM" id="CLU_1896489_0_0_1"/>
<evidence type="ECO:0000313" key="3">
    <source>
        <dbReference type="Proteomes" id="UP000030671"/>
    </source>
</evidence>
<keyword evidence="3" id="KW-1185">Reference proteome</keyword>
<accession>W4JZ03</accession>
<gene>
    <name evidence="2" type="ORF">HETIRDRAFT_165480</name>
</gene>
<dbReference type="RefSeq" id="XP_009550276.1">
    <property type="nucleotide sequence ID" value="XM_009551981.1"/>
</dbReference>
<organism evidence="2 3">
    <name type="scientific">Heterobasidion irregulare (strain TC 32-1)</name>
    <dbReference type="NCBI Taxonomy" id="747525"/>
    <lineage>
        <taxon>Eukaryota</taxon>
        <taxon>Fungi</taxon>
        <taxon>Dikarya</taxon>
        <taxon>Basidiomycota</taxon>
        <taxon>Agaricomycotina</taxon>
        <taxon>Agaricomycetes</taxon>
        <taxon>Russulales</taxon>
        <taxon>Bondarzewiaceae</taxon>
        <taxon>Heterobasidion</taxon>
        <taxon>Heterobasidion annosum species complex</taxon>
    </lineage>
</organism>
<protein>
    <submittedName>
        <fullName evidence="2">Uncharacterized protein</fullName>
    </submittedName>
</protein>
<dbReference type="KEGG" id="hir:HETIRDRAFT_165480"/>
<feature type="compositionally biased region" description="Basic residues" evidence="1">
    <location>
        <begin position="82"/>
        <end position="95"/>
    </location>
</feature>
<name>W4JZ03_HETIT</name>
<evidence type="ECO:0000256" key="1">
    <source>
        <dbReference type="SAM" id="MobiDB-lite"/>
    </source>
</evidence>
<feature type="region of interest" description="Disordered" evidence="1">
    <location>
        <begin position="60"/>
        <end position="134"/>
    </location>
</feature>
<sequence>MVRLSTVYRYVLVEVPASATKPCPISAPCAYTRALLGAQVFILGKLQGETRIVREQLQRNGTARFVSRHEHNAHLTPNRSRPPAHHPPPRRRRPRAGSTTPSSAAPPRPYPTPYPRPQTPYTSPPPSAPTPSRA</sequence>
<evidence type="ECO:0000313" key="2">
    <source>
        <dbReference type="EMBL" id="ETW78295.1"/>
    </source>
</evidence>
<feature type="compositionally biased region" description="Pro residues" evidence="1">
    <location>
        <begin position="104"/>
        <end position="134"/>
    </location>
</feature>
<dbReference type="EMBL" id="KI925462">
    <property type="protein sequence ID" value="ETW78295.1"/>
    <property type="molecule type" value="Genomic_DNA"/>
</dbReference>
<reference evidence="2 3" key="1">
    <citation type="journal article" date="2012" name="New Phytol.">
        <title>Insight into trade-off between wood decay and parasitism from the genome of a fungal forest pathogen.</title>
        <authorList>
            <person name="Olson A."/>
            <person name="Aerts A."/>
            <person name="Asiegbu F."/>
            <person name="Belbahri L."/>
            <person name="Bouzid O."/>
            <person name="Broberg A."/>
            <person name="Canback B."/>
            <person name="Coutinho P.M."/>
            <person name="Cullen D."/>
            <person name="Dalman K."/>
            <person name="Deflorio G."/>
            <person name="van Diepen L.T."/>
            <person name="Dunand C."/>
            <person name="Duplessis S."/>
            <person name="Durling M."/>
            <person name="Gonthier P."/>
            <person name="Grimwood J."/>
            <person name="Fossdal C.G."/>
            <person name="Hansson D."/>
            <person name="Henrissat B."/>
            <person name="Hietala A."/>
            <person name="Himmelstrand K."/>
            <person name="Hoffmeister D."/>
            <person name="Hogberg N."/>
            <person name="James T.Y."/>
            <person name="Karlsson M."/>
            <person name="Kohler A."/>
            <person name="Kues U."/>
            <person name="Lee Y.H."/>
            <person name="Lin Y.C."/>
            <person name="Lind M."/>
            <person name="Lindquist E."/>
            <person name="Lombard V."/>
            <person name="Lucas S."/>
            <person name="Lunden K."/>
            <person name="Morin E."/>
            <person name="Murat C."/>
            <person name="Park J."/>
            <person name="Raffaello T."/>
            <person name="Rouze P."/>
            <person name="Salamov A."/>
            <person name="Schmutz J."/>
            <person name="Solheim H."/>
            <person name="Stahlberg J."/>
            <person name="Velez H."/>
            <person name="de Vries R.P."/>
            <person name="Wiebenga A."/>
            <person name="Woodward S."/>
            <person name="Yakovlev I."/>
            <person name="Garbelotto M."/>
            <person name="Martin F."/>
            <person name="Grigoriev I.V."/>
            <person name="Stenlid J."/>
        </authorList>
    </citation>
    <scope>NUCLEOTIDE SEQUENCE [LARGE SCALE GENOMIC DNA]</scope>
    <source>
        <strain evidence="2 3">TC 32-1</strain>
    </source>
</reference>
<dbReference type="AlphaFoldDB" id="W4JZ03"/>
<dbReference type="Proteomes" id="UP000030671">
    <property type="component" value="Unassembled WGS sequence"/>
</dbReference>
<dbReference type="GeneID" id="20667985"/>
<proteinExistence type="predicted"/>